<evidence type="ECO:0000259" key="3">
    <source>
        <dbReference type="Pfam" id="PF05065"/>
    </source>
</evidence>
<dbReference type="InterPro" id="IPR024455">
    <property type="entry name" value="Phage_capsid"/>
</dbReference>
<proteinExistence type="predicted"/>
<evidence type="ECO:0000313" key="5">
    <source>
        <dbReference type="Proteomes" id="UP000002892"/>
    </source>
</evidence>
<organism evidence="4 5">
    <name type="scientific">Desulfosporosinus acidiphilus (strain DSM 22704 / JCM 16185 / SJ4)</name>
    <dbReference type="NCBI Taxonomy" id="646529"/>
    <lineage>
        <taxon>Bacteria</taxon>
        <taxon>Bacillati</taxon>
        <taxon>Bacillota</taxon>
        <taxon>Clostridia</taxon>
        <taxon>Eubacteriales</taxon>
        <taxon>Desulfitobacteriaceae</taxon>
        <taxon>Desulfosporosinus</taxon>
    </lineage>
</organism>
<dbReference type="EMBL" id="CP003639">
    <property type="protein sequence ID" value="AFM40327.1"/>
    <property type="molecule type" value="Genomic_DNA"/>
</dbReference>
<gene>
    <name evidence="4" type="ordered locus">Desaci_1301</name>
</gene>
<dbReference type="NCBIfam" id="TIGR01554">
    <property type="entry name" value="major_cap_HK97"/>
    <property type="match status" value="1"/>
</dbReference>
<dbReference type="Pfam" id="PF05065">
    <property type="entry name" value="Phage_capsid"/>
    <property type="match status" value="1"/>
</dbReference>
<evidence type="ECO:0000256" key="2">
    <source>
        <dbReference type="SAM" id="Coils"/>
    </source>
</evidence>
<dbReference type="HOGENOM" id="CLU_043794_0_0_9"/>
<dbReference type="InterPro" id="IPR054612">
    <property type="entry name" value="Phage_capsid-like_C"/>
</dbReference>
<accession>I4D3F3</accession>
<dbReference type="Gene3D" id="3.30.2400.10">
    <property type="entry name" value="Major capsid protein gp5"/>
    <property type="match status" value="1"/>
</dbReference>
<comment type="subcellular location">
    <subcellularLocation>
        <location evidence="1">Virion</location>
    </subcellularLocation>
</comment>
<name>I4D3F3_DESAJ</name>
<dbReference type="RefSeq" id="WP_014826334.1">
    <property type="nucleotide sequence ID" value="NC_018068.1"/>
</dbReference>
<dbReference type="KEGG" id="dai:Desaci_1301"/>
<keyword evidence="5" id="KW-1185">Reference proteome</keyword>
<dbReference type="AlphaFoldDB" id="I4D3F3"/>
<dbReference type="STRING" id="646529.Desaci_1301"/>
<keyword evidence="2" id="KW-0175">Coiled coil</keyword>
<dbReference type="SUPFAM" id="SSF56563">
    <property type="entry name" value="Major capsid protein gp5"/>
    <property type="match status" value="1"/>
</dbReference>
<reference evidence="4 5" key="1">
    <citation type="journal article" date="2012" name="J. Bacteriol.">
        <title>Complete genome sequences of Desulfosporosinus orientis DSM765T, Desulfosporosinus youngiae DSM17734T, Desulfosporosinus meridiei DSM13257T, and Desulfosporosinus acidiphilus DSM22704T.</title>
        <authorList>
            <person name="Pester M."/>
            <person name="Brambilla E."/>
            <person name="Alazard D."/>
            <person name="Rattei T."/>
            <person name="Weinmaier T."/>
            <person name="Han J."/>
            <person name="Lucas S."/>
            <person name="Lapidus A."/>
            <person name="Cheng J.F."/>
            <person name="Goodwin L."/>
            <person name="Pitluck S."/>
            <person name="Peters L."/>
            <person name="Ovchinnikova G."/>
            <person name="Teshima H."/>
            <person name="Detter J.C."/>
            <person name="Han C.S."/>
            <person name="Tapia R."/>
            <person name="Land M.L."/>
            <person name="Hauser L."/>
            <person name="Kyrpides N.C."/>
            <person name="Ivanova N.N."/>
            <person name="Pagani I."/>
            <person name="Huntmann M."/>
            <person name="Wei C.L."/>
            <person name="Davenport K.W."/>
            <person name="Daligault H."/>
            <person name="Chain P.S."/>
            <person name="Chen A."/>
            <person name="Mavromatis K."/>
            <person name="Markowitz V."/>
            <person name="Szeto E."/>
            <person name="Mikhailova N."/>
            <person name="Pati A."/>
            <person name="Wagner M."/>
            <person name="Woyke T."/>
            <person name="Ollivier B."/>
            <person name="Klenk H.P."/>
            <person name="Spring S."/>
            <person name="Loy A."/>
        </authorList>
    </citation>
    <scope>NUCLEOTIDE SEQUENCE [LARGE SCALE GENOMIC DNA]</scope>
    <source>
        <strain evidence="5">DSM 22704 / JCM 16185 / SJ4</strain>
    </source>
</reference>
<dbReference type="OrthoDB" id="2043141at2"/>
<dbReference type="Proteomes" id="UP000002892">
    <property type="component" value="Chromosome"/>
</dbReference>
<evidence type="ECO:0000256" key="1">
    <source>
        <dbReference type="ARBA" id="ARBA00004328"/>
    </source>
</evidence>
<feature type="domain" description="Phage capsid-like C-terminal" evidence="3">
    <location>
        <begin position="122"/>
        <end position="401"/>
    </location>
</feature>
<protein>
    <submittedName>
        <fullName evidence="4">Phage capsid family protein</fullName>
    </submittedName>
</protein>
<evidence type="ECO:0000313" key="4">
    <source>
        <dbReference type="EMBL" id="AFM40327.1"/>
    </source>
</evidence>
<sequence length="424" mass="46072">MDFKALLKQKLDAQQTLIDAAMVSGTGFSAEQQTQFDTLQAEIVNLENTIKAAAELEARQKEMTNPVNQPLYPEPKAKKEKFASFGEQLRAVIEAARPGGSMDNRLSIKAAAGLNENVGSDGGFLVDDDFSKEILKRAYDTGILASRCNKVPLSTNATGLKINAIDESSRANGSRWGGIQAYWEGESDQLLGSKPKFRQMELNLHKLTGLCYATDELLTDATALESVISQGFAEEFGFKMDDGIINGTGAGMPLGIMNSKALVTVPKENSQASGTINIQNIVKMWSRCWGQSRQNAVWFINQDIEPQLYTMALSVGTGGIPVYMPAGGISGSPYSTLYGRPVIPLEQCQTLGTVGDIVLADLSQYLIIDKGGLSAASSIHVRFLYDENCFRFIYRVDGQPVWNTVLTPARGSNTLSPFVALQTR</sequence>
<dbReference type="eggNOG" id="COG4653">
    <property type="taxonomic scope" value="Bacteria"/>
</dbReference>
<feature type="coiled-coil region" evidence="2">
    <location>
        <begin position="29"/>
        <end position="59"/>
    </location>
</feature>